<evidence type="ECO:0000256" key="4">
    <source>
        <dbReference type="ARBA" id="ARBA00023128"/>
    </source>
</evidence>
<evidence type="ECO:0000256" key="6">
    <source>
        <dbReference type="ARBA" id="ARBA00037226"/>
    </source>
</evidence>
<comment type="similarity">
    <text evidence="2 8">Belongs to the universal ribosomal protein uL13 family.</text>
</comment>
<reference evidence="9 10" key="1">
    <citation type="journal article" date="2013" name="PLoS Genet.">
        <title>The genome and development-dependent transcriptomes of Pyronema confluens: a window into fungal evolution.</title>
        <authorList>
            <person name="Traeger S."/>
            <person name="Altegoer F."/>
            <person name="Freitag M."/>
            <person name="Gabaldon T."/>
            <person name="Kempken F."/>
            <person name="Kumar A."/>
            <person name="Marcet-Houben M."/>
            <person name="Poggeler S."/>
            <person name="Stajich J.E."/>
            <person name="Nowrousian M."/>
        </authorList>
    </citation>
    <scope>NUCLEOTIDE SEQUENCE [LARGE SCALE GENOMIC DNA]</scope>
    <source>
        <strain evidence="10">CBS 100304</strain>
        <tissue evidence="9">Vegetative mycelium</tissue>
    </source>
</reference>
<proteinExistence type="inferred from homology"/>
<dbReference type="eggNOG" id="KOG3203">
    <property type="taxonomic scope" value="Eukaryota"/>
</dbReference>
<dbReference type="OMA" id="HKPIYTP"/>
<dbReference type="NCBIfam" id="TIGR01066">
    <property type="entry name" value="rplM_bact"/>
    <property type="match status" value="1"/>
</dbReference>
<sequence>MSQNIGRTSLAYARSWHLIDMASDQRSLGRIATQIAITLMGKHKPIFNPSTDCGDYVVAVGCHDLHTTGKKKEKKKYYSHSTRPGRLQEITMERMMAKYGGGEVLKKAVSGMLPKNRLREIRLARLRVFEGPGHPYKENIVKINDATVRESTTPVMDAVKELERSKEATA</sequence>
<evidence type="ECO:0000256" key="3">
    <source>
        <dbReference type="ARBA" id="ARBA00022980"/>
    </source>
</evidence>
<dbReference type="OrthoDB" id="274622at2759"/>
<dbReference type="PANTHER" id="PTHR11545">
    <property type="entry name" value="RIBOSOMAL PROTEIN L13"/>
    <property type="match status" value="1"/>
</dbReference>
<dbReference type="Pfam" id="PF00572">
    <property type="entry name" value="Ribosomal_L13"/>
    <property type="match status" value="1"/>
</dbReference>
<dbReference type="PROSITE" id="PS00783">
    <property type="entry name" value="RIBOSOMAL_L13"/>
    <property type="match status" value="1"/>
</dbReference>
<dbReference type="GO" id="GO:0003729">
    <property type="term" value="F:mRNA binding"/>
    <property type="evidence" value="ECO:0007669"/>
    <property type="project" value="TreeGrafter"/>
</dbReference>
<name>U4LJ28_PYROM</name>
<dbReference type="GO" id="GO:0005762">
    <property type="term" value="C:mitochondrial large ribosomal subunit"/>
    <property type="evidence" value="ECO:0007669"/>
    <property type="project" value="TreeGrafter"/>
</dbReference>
<evidence type="ECO:0000313" key="9">
    <source>
        <dbReference type="EMBL" id="CCX31572.1"/>
    </source>
</evidence>
<comment type="subcellular location">
    <subcellularLocation>
        <location evidence="1">Mitochondrion</location>
    </subcellularLocation>
</comment>
<protein>
    <recommendedName>
        <fullName evidence="7">Large ribosomal subunit protein uL13m</fullName>
    </recommendedName>
</protein>
<evidence type="ECO:0000256" key="1">
    <source>
        <dbReference type="ARBA" id="ARBA00004173"/>
    </source>
</evidence>
<dbReference type="FunFam" id="3.90.1180.10:FF:000007">
    <property type="entry name" value="50S ribosomal protein L13"/>
    <property type="match status" value="1"/>
</dbReference>
<dbReference type="GO" id="GO:0006412">
    <property type="term" value="P:translation"/>
    <property type="evidence" value="ECO:0007669"/>
    <property type="project" value="InterPro"/>
</dbReference>
<dbReference type="InterPro" id="IPR005823">
    <property type="entry name" value="Ribosomal_uL13_bac-type"/>
</dbReference>
<dbReference type="GO" id="GO:0017148">
    <property type="term" value="P:negative regulation of translation"/>
    <property type="evidence" value="ECO:0007669"/>
    <property type="project" value="TreeGrafter"/>
</dbReference>
<keyword evidence="4" id="KW-0496">Mitochondrion</keyword>
<accession>U4LJ28</accession>
<dbReference type="AlphaFoldDB" id="U4LJ28"/>
<evidence type="ECO:0000256" key="7">
    <source>
        <dbReference type="ARBA" id="ARBA00068950"/>
    </source>
</evidence>
<dbReference type="SUPFAM" id="SSF52161">
    <property type="entry name" value="Ribosomal protein L13"/>
    <property type="match status" value="1"/>
</dbReference>
<dbReference type="InterPro" id="IPR005822">
    <property type="entry name" value="Ribosomal_uL13"/>
</dbReference>
<keyword evidence="10" id="KW-1185">Reference proteome</keyword>
<dbReference type="STRING" id="1076935.U4LJ28"/>
<dbReference type="InterPro" id="IPR023563">
    <property type="entry name" value="Ribosomal_uL13_CS"/>
</dbReference>
<comment type="function">
    <text evidence="6">Component of the mitochondrial ribosome (mitoribosome), a dedicated translation machinery responsible for the synthesis of mitochondrial genome-encoded proteins, including at least some of the essential transmembrane subunits of the mitochondrial respiratory chain. The mitoribosomes are attached to the mitochondrial inner membrane and translation products are cotranslationally integrated into the membrane.</text>
</comment>
<dbReference type="GO" id="GO:0003735">
    <property type="term" value="F:structural constituent of ribosome"/>
    <property type="evidence" value="ECO:0007669"/>
    <property type="project" value="InterPro"/>
</dbReference>
<dbReference type="CDD" id="cd00392">
    <property type="entry name" value="Ribosomal_L13"/>
    <property type="match status" value="1"/>
</dbReference>
<evidence type="ECO:0000256" key="8">
    <source>
        <dbReference type="RuleBase" id="RU003877"/>
    </source>
</evidence>
<dbReference type="HAMAP" id="MF_01366">
    <property type="entry name" value="Ribosomal_uL13"/>
    <property type="match status" value="1"/>
</dbReference>
<dbReference type="Gene3D" id="3.90.1180.10">
    <property type="entry name" value="Ribosomal protein L13"/>
    <property type="match status" value="1"/>
</dbReference>
<dbReference type="EMBL" id="HF935615">
    <property type="protein sequence ID" value="CCX31572.1"/>
    <property type="molecule type" value="Genomic_DNA"/>
</dbReference>
<keyword evidence="5 8" id="KW-0687">Ribonucleoprotein</keyword>
<dbReference type="PIRSF" id="PIRSF002181">
    <property type="entry name" value="Ribosomal_L13"/>
    <property type="match status" value="1"/>
</dbReference>
<evidence type="ECO:0000256" key="2">
    <source>
        <dbReference type="ARBA" id="ARBA00006227"/>
    </source>
</evidence>
<organism evidence="9 10">
    <name type="scientific">Pyronema omphalodes (strain CBS 100304)</name>
    <name type="common">Pyronema confluens</name>
    <dbReference type="NCBI Taxonomy" id="1076935"/>
    <lineage>
        <taxon>Eukaryota</taxon>
        <taxon>Fungi</taxon>
        <taxon>Dikarya</taxon>
        <taxon>Ascomycota</taxon>
        <taxon>Pezizomycotina</taxon>
        <taxon>Pezizomycetes</taxon>
        <taxon>Pezizales</taxon>
        <taxon>Pyronemataceae</taxon>
        <taxon>Pyronema</taxon>
    </lineage>
</organism>
<gene>
    <name evidence="9" type="ORF">PCON_11013</name>
</gene>
<evidence type="ECO:0000313" key="10">
    <source>
        <dbReference type="Proteomes" id="UP000018144"/>
    </source>
</evidence>
<keyword evidence="3 8" id="KW-0689">Ribosomal protein</keyword>
<dbReference type="Proteomes" id="UP000018144">
    <property type="component" value="Unassembled WGS sequence"/>
</dbReference>
<dbReference type="InterPro" id="IPR036899">
    <property type="entry name" value="Ribosomal_uL13_sf"/>
</dbReference>
<dbReference type="PANTHER" id="PTHR11545:SF2">
    <property type="entry name" value="LARGE RIBOSOMAL SUBUNIT PROTEIN UL13M"/>
    <property type="match status" value="1"/>
</dbReference>
<evidence type="ECO:0000256" key="5">
    <source>
        <dbReference type="ARBA" id="ARBA00023274"/>
    </source>
</evidence>